<evidence type="ECO:0000313" key="11">
    <source>
        <dbReference type="Proteomes" id="UP000253083"/>
    </source>
</evidence>
<comment type="subcellular location">
    <subcellularLocation>
        <location evidence="8">Cell inner membrane</location>
        <topology evidence="8">Single-pass type II membrane protein</topology>
    </subcellularLocation>
    <subcellularLocation>
        <location evidence="1">Cell membrane</location>
        <topology evidence="1">Single-pass type II membrane protein</topology>
    </subcellularLocation>
    <text evidence="8">Localizes to the division septum where it forms a ring structure.</text>
</comment>
<dbReference type="GO" id="GO:0005886">
    <property type="term" value="C:plasma membrane"/>
    <property type="evidence" value="ECO:0007669"/>
    <property type="project" value="UniProtKB-SubCell"/>
</dbReference>
<comment type="subunit">
    <text evidence="8">Part of a complex composed of FtsB, FtsL and FtsQ.</text>
</comment>
<keyword evidence="2 8" id="KW-1003">Cell membrane</keyword>
<evidence type="ECO:0000256" key="2">
    <source>
        <dbReference type="ARBA" id="ARBA00022475"/>
    </source>
</evidence>
<evidence type="ECO:0000313" key="10">
    <source>
        <dbReference type="EMBL" id="RBP49859.1"/>
    </source>
</evidence>
<comment type="similarity">
    <text evidence="8">Belongs to the FtsL family.</text>
</comment>
<dbReference type="EMBL" id="QNRT01000003">
    <property type="protein sequence ID" value="RBP49859.1"/>
    <property type="molecule type" value="Genomic_DNA"/>
</dbReference>
<evidence type="ECO:0000256" key="8">
    <source>
        <dbReference type="HAMAP-Rule" id="MF_00910"/>
    </source>
</evidence>
<evidence type="ECO:0000256" key="6">
    <source>
        <dbReference type="ARBA" id="ARBA00023136"/>
    </source>
</evidence>
<dbReference type="HAMAP" id="MF_00910">
    <property type="entry name" value="FtsL"/>
    <property type="match status" value="1"/>
</dbReference>
<keyword evidence="7 8" id="KW-0131">Cell cycle</keyword>
<sequence>MRDSVMWFLVTSVVISALAVVNVRHEHRIAYLAFQTEQDRRDALDDEWGQLLVEESLWAFPHRIEKDATKLLSMRAPKKEDIKFVGMDQRLTGEVSDGTR</sequence>
<reference evidence="10 11" key="1">
    <citation type="submission" date="2018-06" db="EMBL/GenBank/DDBJ databases">
        <title>Genomic Encyclopedia of Type Strains, Phase IV (KMG-IV): sequencing the most valuable type-strain genomes for metagenomic binning, comparative biology and taxonomic classification.</title>
        <authorList>
            <person name="Goeker M."/>
        </authorList>
    </citation>
    <scope>NUCLEOTIDE SEQUENCE [LARGE SCALE GENOMIC DNA]</scope>
    <source>
        <strain evidence="10 11">DSM 24032</strain>
    </source>
</reference>
<keyword evidence="8" id="KW-0997">Cell inner membrane</keyword>
<evidence type="ECO:0000256" key="4">
    <source>
        <dbReference type="ARBA" id="ARBA00022692"/>
    </source>
</evidence>
<evidence type="ECO:0000256" key="9">
    <source>
        <dbReference type="NCBIfam" id="TIGR02209"/>
    </source>
</evidence>
<dbReference type="NCBIfam" id="TIGR02209">
    <property type="entry name" value="ftsL_broad"/>
    <property type="match status" value="1"/>
</dbReference>
<name>A0A395JJC2_9GAMM</name>
<keyword evidence="5 8" id="KW-1133">Transmembrane helix</keyword>
<evidence type="ECO:0000256" key="5">
    <source>
        <dbReference type="ARBA" id="ARBA00022989"/>
    </source>
</evidence>
<comment type="caution">
    <text evidence="10">The sequence shown here is derived from an EMBL/GenBank/DDBJ whole genome shotgun (WGS) entry which is preliminary data.</text>
</comment>
<dbReference type="PANTHER" id="PTHR37479:SF1">
    <property type="entry name" value="CELL DIVISION PROTEIN FTSL"/>
    <property type="match status" value="1"/>
</dbReference>
<dbReference type="Pfam" id="PF04999">
    <property type="entry name" value="FtsL"/>
    <property type="match status" value="1"/>
</dbReference>
<evidence type="ECO:0000256" key="7">
    <source>
        <dbReference type="ARBA" id="ARBA00023306"/>
    </source>
</evidence>
<dbReference type="GO" id="GO:0032153">
    <property type="term" value="C:cell division site"/>
    <property type="evidence" value="ECO:0007669"/>
    <property type="project" value="UniProtKB-UniRule"/>
</dbReference>
<dbReference type="Proteomes" id="UP000253083">
    <property type="component" value="Unassembled WGS sequence"/>
</dbReference>
<accession>A0A395JJC2</accession>
<protein>
    <recommendedName>
        <fullName evidence="8 9">Cell division protein FtsL</fullName>
    </recommendedName>
</protein>
<organism evidence="10 11">
    <name type="scientific">Arenicella xantha</name>
    <dbReference type="NCBI Taxonomy" id="644221"/>
    <lineage>
        <taxon>Bacteria</taxon>
        <taxon>Pseudomonadati</taxon>
        <taxon>Pseudomonadota</taxon>
        <taxon>Gammaproteobacteria</taxon>
        <taxon>Arenicellales</taxon>
        <taxon>Arenicellaceae</taxon>
        <taxon>Arenicella</taxon>
    </lineage>
</organism>
<dbReference type="GO" id="GO:0043093">
    <property type="term" value="P:FtsZ-dependent cytokinesis"/>
    <property type="evidence" value="ECO:0007669"/>
    <property type="project" value="UniProtKB-UniRule"/>
</dbReference>
<keyword evidence="3 8" id="KW-0132">Cell division</keyword>
<proteinExistence type="inferred from homology"/>
<evidence type="ECO:0000256" key="1">
    <source>
        <dbReference type="ARBA" id="ARBA00004401"/>
    </source>
</evidence>
<dbReference type="PANTHER" id="PTHR37479">
    <property type="entry name" value="CELL DIVISION PROTEIN FTSL"/>
    <property type="match status" value="1"/>
</dbReference>
<keyword evidence="6 8" id="KW-0472">Membrane</keyword>
<dbReference type="InParanoid" id="A0A395JJC2"/>
<dbReference type="AlphaFoldDB" id="A0A395JJC2"/>
<comment type="function">
    <text evidence="8">Essential cell division protein. May link together the upstream cell division proteins, which are predominantly cytoplasmic, with the downstream cell division proteins, which are predominantly periplasmic.</text>
</comment>
<keyword evidence="11" id="KW-1185">Reference proteome</keyword>
<evidence type="ECO:0000256" key="3">
    <source>
        <dbReference type="ARBA" id="ARBA00022618"/>
    </source>
</evidence>
<keyword evidence="4 8" id="KW-0812">Transmembrane</keyword>
<dbReference type="RefSeq" id="WP_170132094.1">
    <property type="nucleotide sequence ID" value="NZ_QNRT01000003.1"/>
</dbReference>
<gene>
    <name evidence="8" type="primary">ftsL</name>
    <name evidence="10" type="ORF">DFR28_103291</name>
</gene>
<dbReference type="InterPro" id="IPR011922">
    <property type="entry name" value="Cell_div_FtsL"/>
</dbReference>
<dbReference type="FunCoup" id="A0A395JJC2">
    <property type="interactions" value="97"/>
</dbReference>